<dbReference type="GO" id="GO:0045333">
    <property type="term" value="P:cellular respiration"/>
    <property type="evidence" value="ECO:0007669"/>
    <property type="project" value="InterPro"/>
</dbReference>
<evidence type="ECO:0000313" key="2">
    <source>
        <dbReference type="EMBL" id="MPN09186.1"/>
    </source>
</evidence>
<dbReference type="InterPro" id="IPR023393">
    <property type="entry name" value="START-like_dom_sf"/>
</dbReference>
<dbReference type="GO" id="GO:0048039">
    <property type="term" value="F:ubiquinone binding"/>
    <property type="evidence" value="ECO:0007669"/>
    <property type="project" value="InterPro"/>
</dbReference>
<comment type="caution">
    <text evidence="2">The sequence shown here is derived from an EMBL/GenBank/DDBJ whole genome shotgun (WGS) entry which is preliminary data.</text>
</comment>
<dbReference type="InterPro" id="IPR044996">
    <property type="entry name" value="COQ10-like"/>
</dbReference>
<dbReference type="CDD" id="cd07813">
    <property type="entry name" value="COQ10p_like"/>
    <property type="match status" value="1"/>
</dbReference>
<dbReference type="Pfam" id="PF03364">
    <property type="entry name" value="Polyketide_cyc"/>
    <property type="match status" value="1"/>
</dbReference>
<feature type="domain" description="Coenzyme Q-binding protein COQ10 START" evidence="1">
    <location>
        <begin position="32"/>
        <end position="156"/>
    </location>
</feature>
<dbReference type="PANTHER" id="PTHR12901:SF10">
    <property type="entry name" value="COENZYME Q-BINDING PROTEIN COQ10, MITOCHONDRIAL"/>
    <property type="match status" value="1"/>
</dbReference>
<proteinExistence type="predicted"/>
<accession>A0A645F6C6</accession>
<dbReference type="Gene3D" id="3.30.530.20">
    <property type="match status" value="1"/>
</dbReference>
<dbReference type="InterPro" id="IPR005031">
    <property type="entry name" value="COQ10_START"/>
</dbReference>
<dbReference type="PANTHER" id="PTHR12901">
    <property type="entry name" value="SPERM PROTEIN HOMOLOG"/>
    <property type="match status" value="1"/>
</dbReference>
<sequence>MLMLLGDPLKLPFYRIQGRCHCMAQVEKTVLIEQSAEQMFELVDRCEDYPAFLPWCSHTEVKYRDSVKTVATLHINYHAVKSSFTTENDKEYARQMSIRLIDGPFRRLEGAWHFKALAENACKIEFKLHYEFSSKLFEKVIGPVFSHIANTFVDAFVRRASQVYGAARG</sequence>
<protein>
    <submittedName>
        <fullName evidence="2">Persistence and stress-resistance toxin PasT</fullName>
    </submittedName>
</protein>
<dbReference type="SUPFAM" id="SSF55961">
    <property type="entry name" value="Bet v1-like"/>
    <property type="match status" value="1"/>
</dbReference>
<name>A0A645F6C6_9ZZZZ</name>
<reference evidence="2" key="1">
    <citation type="submission" date="2019-08" db="EMBL/GenBank/DDBJ databases">
        <authorList>
            <person name="Kucharzyk K."/>
            <person name="Murdoch R.W."/>
            <person name="Higgins S."/>
            <person name="Loffler F."/>
        </authorList>
    </citation>
    <scope>NUCLEOTIDE SEQUENCE</scope>
</reference>
<organism evidence="2">
    <name type="scientific">bioreactor metagenome</name>
    <dbReference type="NCBI Taxonomy" id="1076179"/>
    <lineage>
        <taxon>unclassified sequences</taxon>
        <taxon>metagenomes</taxon>
        <taxon>ecological metagenomes</taxon>
    </lineage>
</organism>
<evidence type="ECO:0000259" key="1">
    <source>
        <dbReference type="Pfam" id="PF03364"/>
    </source>
</evidence>
<dbReference type="EMBL" id="VSSQ01055273">
    <property type="protein sequence ID" value="MPN09186.1"/>
    <property type="molecule type" value="Genomic_DNA"/>
</dbReference>
<dbReference type="AlphaFoldDB" id="A0A645F6C6"/>
<gene>
    <name evidence="2" type="primary">pasT</name>
    <name evidence="2" type="ORF">SDC9_156474</name>
</gene>